<dbReference type="GO" id="GO:0005634">
    <property type="term" value="C:nucleus"/>
    <property type="evidence" value="ECO:0007669"/>
    <property type="project" value="UniProtKB-SubCell"/>
</dbReference>
<dbReference type="Proteomes" id="UP000198211">
    <property type="component" value="Unassembled WGS sequence"/>
</dbReference>
<name>A0A225UUI4_9STRA</name>
<reference evidence="8" key="1">
    <citation type="submission" date="2017-03" db="EMBL/GenBank/DDBJ databases">
        <title>Phytopthora megakarya and P. palmivora, two closely related causual agents of cacao black pod achieved similar genome size and gene model numbers by different mechanisms.</title>
        <authorList>
            <person name="Ali S."/>
            <person name="Shao J."/>
            <person name="Larry D.J."/>
            <person name="Kronmiller B."/>
            <person name="Shen D."/>
            <person name="Strem M.D."/>
            <person name="Melnick R.L."/>
            <person name="Guiltinan M.J."/>
            <person name="Tyler B.M."/>
            <person name="Meinhardt L.W."/>
            <person name="Bailey B.A."/>
        </authorList>
    </citation>
    <scope>NUCLEOTIDE SEQUENCE [LARGE SCALE GENOMIC DNA]</scope>
    <source>
        <strain evidence="8">zdho120</strain>
    </source>
</reference>
<comment type="caution">
    <text evidence="7">The sequence shown here is derived from an EMBL/GenBank/DDBJ whole genome shotgun (WGS) entry which is preliminary data.</text>
</comment>
<keyword evidence="5" id="KW-0539">Nucleus</keyword>
<dbReference type="SUPFAM" id="SSF53098">
    <property type="entry name" value="Ribonuclease H-like"/>
    <property type="match status" value="1"/>
</dbReference>
<evidence type="ECO:0000256" key="1">
    <source>
        <dbReference type="ARBA" id="ARBA00004123"/>
    </source>
</evidence>
<sequence>MAVAMFVFRTGVAFRIVEHPAFHEMFACVCPSMIFPDRHQLGDGLLTAAYKAEWNSVIAKIKEQNYVALVSDGWSNPRREKMIGEVIDEIEKEIGKGKVVSITTDNASSMQSAWSILETTRPGFMATGCAAHALSLLMKDVLTSNTLKTILREAKEISLFIRSHTATNSRFSTVQSANPQGCQRGLKLPIVTRWYSSYECIKLVMENEIALRELFSDRELLSKYDSATVSILSELVASEVFWAKGAVALQLLEPIHKCLAHFESDRVCLSVIYQQFVELRSQPIYNNNEPGIRKPLQDFFRERIEYRWGFIRKDAMIISYLLDHTTSTSTFFGDDKIYTIQALVNLAAALGYGEAKQEQLQRELTQFMLDKLSWNDD</sequence>
<dbReference type="Pfam" id="PF04937">
    <property type="entry name" value="DUF659"/>
    <property type="match status" value="1"/>
</dbReference>
<dbReference type="InterPro" id="IPR012337">
    <property type="entry name" value="RNaseH-like_sf"/>
</dbReference>
<dbReference type="PANTHER" id="PTHR46481">
    <property type="entry name" value="ZINC FINGER BED DOMAIN-CONTAINING PROTEIN 4"/>
    <property type="match status" value="1"/>
</dbReference>
<proteinExistence type="predicted"/>
<evidence type="ECO:0000256" key="2">
    <source>
        <dbReference type="ARBA" id="ARBA00022723"/>
    </source>
</evidence>
<keyword evidence="4" id="KW-0862">Zinc</keyword>
<dbReference type="OrthoDB" id="165194at2759"/>
<dbReference type="AlphaFoldDB" id="A0A225UUI4"/>
<dbReference type="PANTHER" id="PTHR46481:SF10">
    <property type="entry name" value="ZINC FINGER BED DOMAIN-CONTAINING PROTEIN 39"/>
    <property type="match status" value="1"/>
</dbReference>
<organism evidence="7 8">
    <name type="scientific">Phytophthora megakarya</name>
    <dbReference type="NCBI Taxonomy" id="4795"/>
    <lineage>
        <taxon>Eukaryota</taxon>
        <taxon>Sar</taxon>
        <taxon>Stramenopiles</taxon>
        <taxon>Oomycota</taxon>
        <taxon>Peronosporomycetes</taxon>
        <taxon>Peronosporales</taxon>
        <taxon>Peronosporaceae</taxon>
        <taxon>Phytophthora</taxon>
    </lineage>
</organism>
<evidence type="ECO:0000313" key="8">
    <source>
        <dbReference type="Proteomes" id="UP000198211"/>
    </source>
</evidence>
<keyword evidence="8" id="KW-1185">Reference proteome</keyword>
<evidence type="ECO:0000256" key="3">
    <source>
        <dbReference type="ARBA" id="ARBA00022771"/>
    </source>
</evidence>
<keyword evidence="2" id="KW-0479">Metal-binding</keyword>
<accession>A0A225UUI4</accession>
<dbReference type="GO" id="GO:0008270">
    <property type="term" value="F:zinc ion binding"/>
    <property type="evidence" value="ECO:0007669"/>
    <property type="project" value="UniProtKB-KW"/>
</dbReference>
<evidence type="ECO:0000256" key="5">
    <source>
        <dbReference type="ARBA" id="ARBA00023242"/>
    </source>
</evidence>
<feature type="non-terminal residue" evidence="7">
    <location>
        <position position="377"/>
    </location>
</feature>
<dbReference type="InterPro" id="IPR007021">
    <property type="entry name" value="DUF659"/>
</dbReference>
<dbReference type="InterPro" id="IPR052035">
    <property type="entry name" value="ZnF_BED_domain_contain"/>
</dbReference>
<evidence type="ECO:0000256" key="4">
    <source>
        <dbReference type="ARBA" id="ARBA00022833"/>
    </source>
</evidence>
<evidence type="ECO:0000313" key="7">
    <source>
        <dbReference type="EMBL" id="OWY96186.1"/>
    </source>
</evidence>
<keyword evidence="3" id="KW-0863">Zinc-finger</keyword>
<protein>
    <recommendedName>
        <fullName evidence="6">DUF659 domain-containing protein</fullName>
    </recommendedName>
</protein>
<evidence type="ECO:0000259" key="6">
    <source>
        <dbReference type="Pfam" id="PF04937"/>
    </source>
</evidence>
<gene>
    <name evidence="7" type="ORF">PHMEG_00033612</name>
</gene>
<feature type="domain" description="DUF659" evidence="6">
    <location>
        <begin position="79"/>
        <end position="157"/>
    </location>
</feature>
<comment type="subcellular location">
    <subcellularLocation>
        <location evidence="1">Nucleus</location>
    </subcellularLocation>
</comment>
<dbReference type="EMBL" id="NBNE01011979">
    <property type="protein sequence ID" value="OWY96186.1"/>
    <property type="molecule type" value="Genomic_DNA"/>
</dbReference>